<feature type="compositionally biased region" description="Basic residues" evidence="4">
    <location>
        <begin position="415"/>
        <end position="424"/>
    </location>
</feature>
<organism evidence="6 7">
    <name type="scientific">Byssothecium circinans</name>
    <dbReference type="NCBI Taxonomy" id="147558"/>
    <lineage>
        <taxon>Eukaryota</taxon>
        <taxon>Fungi</taxon>
        <taxon>Dikarya</taxon>
        <taxon>Ascomycota</taxon>
        <taxon>Pezizomycotina</taxon>
        <taxon>Dothideomycetes</taxon>
        <taxon>Pleosporomycetidae</taxon>
        <taxon>Pleosporales</taxon>
        <taxon>Massarineae</taxon>
        <taxon>Massarinaceae</taxon>
        <taxon>Byssothecium</taxon>
    </lineage>
</organism>
<dbReference type="SMART" id="SM00292">
    <property type="entry name" value="BRCT"/>
    <property type="match status" value="1"/>
</dbReference>
<evidence type="ECO:0000313" key="7">
    <source>
        <dbReference type="Proteomes" id="UP000800035"/>
    </source>
</evidence>
<feature type="compositionally biased region" description="Polar residues" evidence="4">
    <location>
        <begin position="377"/>
        <end position="403"/>
    </location>
</feature>
<dbReference type="OrthoDB" id="129353at2759"/>
<feature type="domain" description="BRCT" evidence="5">
    <location>
        <begin position="1138"/>
        <end position="1264"/>
    </location>
</feature>
<dbReference type="InterPro" id="IPR047252">
    <property type="entry name" value="TP53BP1-like"/>
</dbReference>
<dbReference type="InterPro" id="IPR036420">
    <property type="entry name" value="BRCT_dom_sf"/>
</dbReference>
<feature type="compositionally biased region" description="Basic residues" evidence="4">
    <location>
        <begin position="768"/>
        <end position="783"/>
    </location>
</feature>
<feature type="compositionally biased region" description="Basic and acidic residues" evidence="4">
    <location>
        <begin position="257"/>
        <end position="268"/>
    </location>
</feature>
<keyword evidence="2" id="KW-0227">DNA damage</keyword>
<dbReference type="EMBL" id="ML977000">
    <property type="protein sequence ID" value="KAF1954117.1"/>
    <property type="molecule type" value="Genomic_DNA"/>
</dbReference>
<feature type="region of interest" description="Disordered" evidence="4">
    <location>
        <begin position="605"/>
        <end position="747"/>
    </location>
</feature>
<dbReference type="Gene3D" id="3.40.50.10190">
    <property type="entry name" value="BRCT domain"/>
    <property type="match status" value="1"/>
</dbReference>
<feature type="compositionally biased region" description="Polar residues" evidence="4">
    <location>
        <begin position="703"/>
        <end position="717"/>
    </location>
</feature>
<feature type="compositionally biased region" description="Low complexity" evidence="4">
    <location>
        <begin position="183"/>
        <end position="194"/>
    </location>
</feature>
<dbReference type="GO" id="GO:0045944">
    <property type="term" value="P:positive regulation of transcription by RNA polymerase II"/>
    <property type="evidence" value="ECO:0007669"/>
    <property type="project" value="TreeGrafter"/>
</dbReference>
<feature type="compositionally biased region" description="Basic and acidic residues" evidence="4">
    <location>
        <begin position="525"/>
        <end position="536"/>
    </location>
</feature>
<evidence type="ECO:0000256" key="2">
    <source>
        <dbReference type="ARBA" id="ARBA00022763"/>
    </source>
</evidence>
<feature type="compositionally biased region" description="Basic and acidic residues" evidence="4">
    <location>
        <begin position="494"/>
        <end position="509"/>
    </location>
</feature>
<accession>A0A6A5TYT7</accession>
<feature type="region of interest" description="Disordered" evidence="4">
    <location>
        <begin position="1084"/>
        <end position="1103"/>
    </location>
</feature>
<dbReference type="InterPro" id="IPR001357">
    <property type="entry name" value="BRCT_dom"/>
</dbReference>
<reference evidence="6" key="1">
    <citation type="journal article" date="2020" name="Stud. Mycol.">
        <title>101 Dothideomycetes genomes: a test case for predicting lifestyles and emergence of pathogens.</title>
        <authorList>
            <person name="Haridas S."/>
            <person name="Albert R."/>
            <person name="Binder M."/>
            <person name="Bloem J."/>
            <person name="Labutti K."/>
            <person name="Salamov A."/>
            <person name="Andreopoulos B."/>
            <person name="Baker S."/>
            <person name="Barry K."/>
            <person name="Bills G."/>
            <person name="Bluhm B."/>
            <person name="Cannon C."/>
            <person name="Castanera R."/>
            <person name="Culley D."/>
            <person name="Daum C."/>
            <person name="Ezra D."/>
            <person name="Gonzalez J."/>
            <person name="Henrissat B."/>
            <person name="Kuo A."/>
            <person name="Liang C."/>
            <person name="Lipzen A."/>
            <person name="Lutzoni F."/>
            <person name="Magnuson J."/>
            <person name="Mondo S."/>
            <person name="Nolan M."/>
            <person name="Ohm R."/>
            <person name="Pangilinan J."/>
            <person name="Park H.-J."/>
            <person name="Ramirez L."/>
            <person name="Alfaro M."/>
            <person name="Sun H."/>
            <person name="Tritt A."/>
            <person name="Yoshinaga Y."/>
            <person name="Zwiers L.-H."/>
            <person name="Turgeon B."/>
            <person name="Goodwin S."/>
            <person name="Spatafora J."/>
            <person name="Crous P."/>
            <person name="Grigoriev I."/>
        </authorList>
    </citation>
    <scope>NUCLEOTIDE SEQUENCE</scope>
    <source>
        <strain evidence="6">CBS 675.92</strain>
    </source>
</reference>
<dbReference type="Pfam" id="PF00533">
    <property type="entry name" value="BRCT"/>
    <property type="match status" value="1"/>
</dbReference>
<feature type="compositionally biased region" description="Basic and acidic residues" evidence="4">
    <location>
        <begin position="212"/>
        <end position="229"/>
    </location>
</feature>
<feature type="region of interest" description="Disordered" evidence="4">
    <location>
        <begin position="165"/>
        <end position="569"/>
    </location>
</feature>
<feature type="compositionally biased region" description="Polar residues" evidence="4">
    <location>
        <begin position="459"/>
        <end position="477"/>
    </location>
</feature>
<evidence type="ECO:0000256" key="4">
    <source>
        <dbReference type="SAM" id="MobiDB-lite"/>
    </source>
</evidence>
<evidence type="ECO:0000259" key="5">
    <source>
        <dbReference type="PROSITE" id="PS50172"/>
    </source>
</evidence>
<feature type="compositionally biased region" description="Basic residues" evidence="4">
    <location>
        <begin position="283"/>
        <end position="297"/>
    </location>
</feature>
<dbReference type="PANTHER" id="PTHR15321">
    <property type="entry name" value="TUMOR SUPPRESSOR P53-BINDING PROTEIN 1"/>
    <property type="match status" value="1"/>
</dbReference>
<dbReference type="InterPro" id="IPR041297">
    <property type="entry name" value="Crb2_Tudor"/>
</dbReference>
<evidence type="ECO:0000313" key="6">
    <source>
        <dbReference type="EMBL" id="KAF1954117.1"/>
    </source>
</evidence>
<keyword evidence="3" id="KW-0539">Nucleus</keyword>
<dbReference type="PANTHER" id="PTHR15321:SF3">
    <property type="entry name" value="TP53-BINDING PROTEIN 1"/>
    <property type="match status" value="1"/>
</dbReference>
<dbReference type="SUPFAM" id="SSF52113">
    <property type="entry name" value="BRCT domain"/>
    <property type="match status" value="1"/>
</dbReference>
<dbReference type="GO" id="GO:0042393">
    <property type="term" value="F:histone binding"/>
    <property type="evidence" value="ECO:0007669"/>
    <property type="project" value="TreeGrafter"/>
</dbReference>
<feature type="compositionally biased region" description="Polar residues" evidence="4">
    <location>
        <begin position="730"/>
        <end position="739"/>
    </location>
</feature>
<feature type="compositionally biased region" description="Low complexity" evidence="4">
    <location>
        <begin position="362"/>
        <end position="376"/>
    </location>
</feature>
<dbReference type="InterPro" id="IPR047249">
    <property type="entry name" value="BRCT_p53bp1-like_rpt1"/>
</dbReference>
<comment type="subcellular location">
    <subcellularLocation>
        <location evidence="1">Nucleus</location>
    </subcellularLocation>
</comment>
<feature type="compositionally biased region" description="Basic and acidic residues" evidence="4">
    <location>
        <begin position="613"/>
        <end position="625"/>
    </location>
</feature>
<protein>
    <recommendedName>
        <fullName evidence="5">BRCT domain-containing protein</fullName>
    </recommendedName>
</protein>
<dbReference type="Gene3D" id="2.30.30.140">
    <property type="match status" value="1"/>
</dbReference>
<dbReference type="GO" id="GO:0000077">
    <property type="term" value="P:DNA damage checkpoint signaling"/>
    <property type="evidence" value="ECO:0007669"/>
    <property type="project" value="TreeGrafter"/>
</dbReference>
<dbReference type="Pfam" id="PF18115">
    <property type="entry name" value="Tudor_3"/>
    <property type="match status" value="1"/>
</dbReference>
<evidence type="ECO:0000256" key="1">
    <source>
        <dbReference type="ARBA" id="ARBA00004123"/>
    </source>
</evidence>
<dbReference type="Proteomes" id="UP000800035">
    <property type="component" value="Unassembled WGS sequence"/>
</dbReference>
<keyword evidence="7" id="KW-1185">Reference proteome</keyword>
<name>A0A6A5TYT7_9PLEO</name>
<proteinExistence type="predicted"/>
<dbReference type="GO" id="GO:0005634">
    <property type="term" value="C:nucleus"/>
    <property type="evidence" value="ECO:0007669"/>
    <property type="project" value="UniProtKB-SubCell"/>
</dbReference>
<feature type="region of interest" description="Disordered" evidence="4">
    <location>
        <begin position="759"/>
        <end position="797"/>
    </location>
</feature>
<evidence type="ECO:0000256" key="3">
    <source>
        <dbReference type="ARBA" id="ARBA00023242"/>
    </source>
</evidence>
<dbReference type="CDD" id="cd17745">
    <property type="entry name" value="BRCT_p53bp1_rpt1"/>
    <property type="match status" value="1"/>
</dbReference>
<feature type="compositionally biased region" description="Polar residues" evidence="4">
    <location>
        <begin position="200"/>
        <end position="211"/>
    </location>
</feature>
<sequence>MYQTFDGVVDVPGDTQPDSQMFKQYTSGLLESKSGSDLIPNPPPLCGEDDVSAHALTDEIEILGSSQSQCSPAITSPTAIHDDPETQYRINDTITSPLKFETPAVAGRKRDSHGQVLSSAVRTDTTPGTVLSASAFFGFGNGGSANAISLTQVFNATQAATSPIVGAPSEDPVFQRPSPNFVRRSSPSAAMSSPIKSGRNEPSTSPPLRSSSEPRADYETIKQSQERRSRGPPGQNTSEEAHDSFEMPTAAQLRFRKQMEKSAFEQEAARSLAGVSAPPPTNRRGRKRGRQSTKAHSKSPESRTMRKKALSNGAHDSEADDPADELSQPMIGNGDNENHELRSQLSQDMPADSRISRRGAAPVNGDDVNNQVQVPNTSSHPLKTLSGQSARNLSQDAPSSQFQRESHFKVPSSHALHKSVKKLKSSRDNEIVMDSQPDPNADVPATPHPKERRFPSTPSPNQYSINQTTMQGNTGFTSQVVSSSVPPMPPGSPAREDSRDESMVSDVERVPSSPPIVPQDDELTYDEHAYDEHSEAENASQEALGTREDVEMEDDEGLPVAPEKSNHNHVLSVEGADPSQLAMGDVEMHNDEEIPETIEHEELLDLHDEDEELTRSSHPEEDLHNKSSIFVAPSRAERQSTIPETDVLDETQPAFFSGAEGATPRNSHDEDDEEESTVDDTNSTGAFHTGKERQSASPAGKMPTSSAKASATLQSPAGPSVRSLMDIANQPATQRSTDPNDIEIPQLSFTHDAEDSAAFISASSPARPSKKRKITYSAKKHLRGPVEDTDPLSEPEFQSPAKHFNEESGWTPPLAPTQEREEQGALAAVRAREAVYAHPAATLKSRGLRKSNNPHTPRKGALKPVSRALITKTPEKISPQPVSRLSNTPAQLTPSIEVADSEANMRNAAGSAGTALEVLRDAPPIVTTTDDGEAPAGELVCPNRVFAHWPGKHFYPATCVGRAGLQTLRIRFDDGNETVLEPPQVRAFDLRLGDHVKVDEPGMKKNAYVVIGFKNKIDVSKAGESVPTDCHGYTTVVLEEKRRESLPAVKGRKIQKHIEVPMGIIYFTTTLWGRIRDRVYRHTPSSTPVASASHLGSPGPLDGSGLPTPTMGRRSALGMSLLRDTTARGTSIASSVRSSGTVFSNMAFAISFSKESSDKDGIARSITSNGGELLDSGFSELFDVDGSEDPDSSAGTAKVIPGLDGLLLRREYENLGFVAMISDAHSRRTKYIQALALNIPCLHPRWIYDSLAAARPLPFAKYLLPAGESNFLEPCGVVRSRNMTVYDPASDSVTFVRMLKERSLLLADQTVLVITGRMKKDIERKQPYIFLTSALGPSDVATCKDVAAAKDMVESGEWDWVYADGSEAAAILFGEGDAKGNAGRKKGAAGRKRKRDEEVEVPALVQSSTKGGKKVRVVGDEFVIQSLILGALIDD</sequence>
<dbReference type="PROSITE" id="PS50172">
    <property type="entry name" value="BRCT"/>
    <property type="match status" value="1"/>
</dbReference>
<gene>
    <name evidence="6" type="ORF">CC80DRAFT_493966</name>
</gene>
<feature type="compositionally biased region" description="Acidic residues" evidence="4">
    <location>
        <begin position="669"/>
        <end position="678"/>
    </location>
</feature>